<dbReference type="RefSeq" id="WP_089920178.1">
    <property type="nucleotide sequence ID" value="NZ_FOFV01000010.1"/>
</dbReference>
<organism evidence="2 3">
    <name type="scientific">Lentzea albida</name>
    <dbReference type="NCBI Taxonomy" id="65499"/>
    <lineage>
        <taxon>Bacteria</taxon>
        <taxon>Bacillati</taxon>
        <taxon>Actinomycetota</taxon>
        <taxon>Actinomycetes</taxon>
        <taxon>Pseudonocardiales</taxon>
        <taxon>Pseudonocardiaceae</taxon>
        <taxon>Lentzea</taxon>
    </lineage>
</organism>
<dbReference type="STRING" id="65499.SAMN04488000_110265"/>
<accession>A0A1H9QX29</accession>
<protein>
    <submittedName>
        <fullName evidence="2">Amino acid adenylation domain-containing protein</fullName>
    </submittedName>
</protein>
<keyword evidence="3" id="KW-1185">Reference proteome</keyword>
<dbReference type="OrthoDB" id="3243414at2"/>
<proteinExistence type="predicted"/>
<sequence length="508" mass="53447">MAAEFLETALRGLSAADSALFRAFGAGPIRTPPFDHVHHAFEAHAAQRPRATAVEHLGESLTYAELDARAGLLAELLIRGGVRPGDHVGLFLTRSISMVVGVLAVLKAGAAYVPQDTATATEARLRHVVRTARIDVVLTTSADEVPDHLARIVVVDALPDVGAFCRTITAESDAAAVVYSGATGVRISHANLCNVLLTAPGSLGITPGTRVSQLQDIACDLAIWEVLGTLANGGTLVLRGDDAEQTASEADVVIATPGVLASLDPEVCHRVRTVVVAGERCPQALADTWSTRVALHHAYGPTEVSIAAAVRRHEPGGGRLTLGRPVPNTTVYVLGDDLQPLPAGAVGEVWIGGAGVTAGYAGDLDLTARRYRPDPFLRGGGLMFRTGDLGRWTADGDLEHHGRAGDQVEVLGHRFELDAVTEALEGAVGCERATTLVHDGRLVGFISPGTAAPEVAKQAVSRRLPHYCVPTLIVPVDALPTTDRGKVDRHALLSRLDGRRARALRSQV</sequence>
<dbReference type="GO" id="GO:0044550">
    <property type="term" value="P:secondary metabolite biosynthetic process"/>
    <property type="evidence" value="ECO:0007669"/>
    <property type="project" value="TreeGrafter"/>
</dbReference>
<dbReference type="AlphaFoldDB" id="A0A1H9QX29"/>
<dbReference type="Gene3D" id="3.40.50.12780">
    <property type="entry name" value="N-terminal domain of ligase-like"/>
    <property type="match status" value="1"/>
</dbReference>
<evidence type="ECO:0000259" key="1">
    <source>
        <dbReference type="Pfam" id="PF00501"/>
    </source>
</evidence>
<dbReference type="GO" id="GO:0005737">
    <property type="term" value="C:cytoplasm"/>
    <property type="evidence" value="ECO:0007669"/>
    <property type="project" value="TreeGrafter"/>
</dbReference>
<evidence type="ECO:0000313" key="2">
    <source>
        <dbReference type="EMBL" id="SER64263.1"/>
    </source>
</evidence>
<evidence type="ECO:0000313" key="3">
    <source>
        <dbReference type="Proteomes" id="UP000199503"/>
    </source>
</evidence>
<dbReference type="GO" id="GO:0031177">
    <property type="term" value="F:phosphopantetheine binding"/>
    <property type="evidence" value="ECO:0007669"/>
    <property type="project" value="TreeGrafter"/>
</dbReference>
<dbReference type="Gene3D" id="3.30.300.30">
    <property type="match status" value="1"/>
</dbReference>
<dbReference type="PANTHER" id="PTHR45527">
    <property type="entry name" value="NONRIBOSOMAL PEPTIDE SYNTHETASE"/>
    <property type="match status" value="1"/>
</dbReference>
<feature type="domain" description="AMP-dependent synthetase/ligase" evidence="1">
    <location>
        <begin position="41"/>
        <end position="360"/>
    </location>
</feature>
<dbReference type="GO" id="GO:0043041">
    <property type="term" value="P:amino acid activation for nonribosomal peptide biosynthetic process"/>
    <property type="evidence" value="ECO:0007669"/>
    <property type="project" value="TreeGrafter"/>
</dbReference>
<dbReference type="EMBL" id="FOFV01000010">
    <property type="protein sequence ID" value="SER64263.1"/>
    <property type="molecule type" value="Genomic_DNA"/>
</dbReference>
<gene>
    <name evidence="2" type="ORF">SAMN04488000_110265</name>
</gene>
<dbReference type="SUPFAM" id="SSF56801">
    <property type="entry name" value="Acetyl-CoA synthetase-like"/>
    <property type="match status" value="1"/>
</dbReference>
<dbReference type="InterPro" id="IPR045851">
    <property type="entry name" value="AMP-bd_C_sf"/>
</dbReference>
<dbReference type="Proteomes" id="UP000199503">
    <property type="component" value="Unassembled WGS sequence"/>
</dbReference>
<reference evidence="3" key="1">
    <citation type="submission" date="2016-10" db="EMBL/GenBank/DDBJ databases">
        <authorList>
            <person name="Varghese N."/>
            <person name="Submissions S."/>
        </authorList>
    </citation>
    <scope>NUCLEOTIDE SEQUENCE [LARGE SCALE GENOMIC DNA]</scope>
    <source>
        <strain evidence="3">DSM 44437</strain>
    </source>
</reference>
<dbReference type="InterPro" id="IPR000873">
    <property type="entry name" value="AMP-dep_synth/lig_dom"/>
</dbReference>
<name>A0A1H9QX29_9PSEU</name>
<dbReference type="InterPro" id="IPR042099">
    <property type="entry name" value="ANL_N_sf"/>
</dbReference>
<dbReference type="PANTHER" id="PTHR45527:SF1">
    <property type="entry name" value="FATTY ACID SYNTHASE"/>
    <property type="match status" value="1"/>
</dbReference>
<dbReference type="Pfam" id="PF00501">
    <property type="entry name" value="AMP-binding"/>
    <property type="match status" value="1"/>
</dbReference>